<proteinExistence type="predicted"/>
<sequence length="74" mass="8490">MGQNNRAYRFLLGQDVSAHVSNGFLFLFFSRYSTDTYTIQDTAPNCRICVLEDRRISQLLVMLLKLSGYSCNSE</sequence>
<reference evidence="1" key="2">
    <citation type="journal article" date="2015" name="Data Brief">
        <title>Shoot transcriptome of the giant reed, Arundo donax.</title>
        <authorList>
            <person name="Barrero R.A."/>
            <person name="Guerrero F.D."/>
            <person name="Moolhuijzen P."/>
            <person name="Goolsby J.A."/>
            <person name="Tidwell J."/>
            <person name="Bellgard S.E."/>
            <person name="Bellgard M.I."/>
        </authorList>
    </citation>
    <scope>NUCLEOTIDE SEQUENCE</scope>
    <source>
        <tissue evidence="1">Shoot tissue taken approximately 20 cm above the soil surface</tissue>
    </source>
</reference>
<reference evidence="1" key="1">
    <citation type="submission" date="2014-09" db="EMBL/GenBank/DDBJ databases">
        <authorList>
            <person name="Magalhaes I.L.F."/>
            <person name="Oliveira U."/>
            <person name="Santos F.R."/>
            <person name="Vidigal T.H.D.A."/>
            <person name="Brescovit A.D."/>
            <person name="Santos A.J."/>
        </authorList>
    </citation>
    <scope>NUCLEOTIDE SEQUENCE</scope>
    <source>
        <tissue evidence="1">Shoot tissue taken approximately 20 cm above the soil surface</tissue>
    </source>
</reference>
<dbReference type="AlphaFoldDB" id="A0A0A9GY82"/>
<dbReference type="EMBL" id="GBRH01168409">
    <property type="protein sequence ID" value="JAE29487.1"/>
    <property type="molecule type" value="Transcribed_RNA"/>
</dbReference>
<protein>
    <submittedName>
        <fullName evidence="1">Uncharacterized protein</fullName>
    </submittedName>
</protein>
<accession>A0A0A9GY82</accession>
<evidence type="ECO:0000313" key="1">
    <source>
        <dbReference type="EMBL" id="JAE29487.1"/>
    </source>
</evidence>
<organism evidence="1">
    <name type="scientific">Arundo donax</name>
    <name type="common">Giant reed</name>
    <name type="synonym">Donax arundinaceus</name>
    <dbReference type="NCBI Taxonomy" id="35708"/>
    <lineage>
        <taxon>Eukaryota</taxon>
        <taxon>Viridiplantae</taxon>
        <taxon>Streptophyta</taxon>
        <taxon>Embryophyta</taxon>
        <taxon>Tracheophyta</taxon>
        <taxon>Spermatophyta</taxon>
        <taxon>Magnoliopsida</taxon>
        <taxon>Liliopsida</taxon>
        <taxon>Poales</taxon>
        <taxon>Poaceae</taxon>
        <taxon>PACMAD clade</taxon>
        <taxon>Arundinoideae</taxon>
        <taxon>Arundineae</taxon>
        <taxon>Arundo</taxon>
    </lineage>
</organism>
<name>A0A0A9GY82_ARUDO</name>